<accession>A0A0A8YC18</accession>
<evidence type="ECO:0000313" key="1">
    <source>
        <dbReference type="EMBL" id="JAD23005.1"/>
    </source>
</evidence>
<organism evidence="1">
    <name type="scientific">Arundo donax</name>
    <name type="common">Giant reed</name>
    <name type="synonym">Donax arundinaceus</name>
    <dbReference type="NCBI Taxonomy" id="35708"/>
    <lineage>
        <taxon>Eukaryota</taxon>
        <taxon>Viridiplantae</taxon>
        <taxon>Streptophyta</taxon>
        <taxon>Embryophyta</taxon>
        <taxon>Tracheophyta</taxon>
        <taxon>Spermatophyta</taxon>
        <taxon>Magnoliopsida</taxon>
        <taxon>Liliopsida</taxon>
        <taxon>Poales</taxon>
        <taxon>Poaceae</taxon>
        <taxon>PACMAD clade</taxon>
        <taxon>Arundinoideae</taxon>
        <taxon>Arundineae</taxon>
        <taxon>Arundo</taxon>
    </lineage>
</organism>
<name>A0A0A8YC18_ARUDO</name>
<reference evidence="1" key="1">
    <citation type="submission" date="2014-09" db="EMBL/GenBank/DDBJ databases">
        <authorList>
            <person name="Magalhaes I.L.F."/>
            <person name="Oliveira U."/>
            <person name="Santos F.R."/>
            <person name="Vidigal T.H.D.A."/>
            <person name="Brescovit A.D."/>
            <person name="Santos A.J."/>
        </authorList>
    </citation>
    <scope>NUCLEOTIDE SEQUENCE</scope>
    <source>
        <tissue evidence="1">Shoot tissue taken approximately 20 cm above the soil surface</tissue>
    </source>
</reference>
<dbReference type="EMBL" id="GBRH01274890">
    <property type="protein sequence ID" value="JAD23005.1"/>
    <property type="molecule type" value="Transcribed_RNA"/>
</dbReference>
<protein>
    <submittedName>
        <fullName evidence="1">Uncharacterized protein</fullName>
    </submittedName>
</protein>
<reference evidence="1" key="2">
    <citation type="journal article" date="2015" name="Data Brief">
        <title>Shoot transcriptome of the giant reed, Arundo donax.</title>
        <authorList>
            <person name="Barrero R.A."/>
            <person name="Guerrero F.D."/>
            <person name="Moolhuijzen P."/>
            <person name="Goolsby J.A."/>
            <person name="Tidwell J."/>
            <person name="Bellgard S.E."/>
            <person name="Bellgard M.I."/>
        </authorList>
    </citation>
    <scope>NUCLEOTIDE SEQUENCE</scope>
    <source>
        <tissue evidence="1">Shoot tissue taken approximately 20 cm above the soil surface</tissue>
    </source>
</reference>
<dbReference type="AlphaFoldDB" id="A0A0A8YC18"/>
<sequence length="61" mass="7305">MGFVWYFIIREGSPKHCINIFNQLNSLIMSRIKILDWELHELFHIFLKSVKIDANIKSIDK</sequence>
<proteinExistence type="predicted"/>